<keyword evidence="7" id="KW-1185">Reference proteome</keyword>
<reference evidence="6" key="1">
    <citation type="submission" date="2013-12" db="EMBL/GenBank/DDBJ databases">
        <authorList>
            <person name="Omoto C.K."/>
            <person name="Sibley D."/>
            <person name="Venepally P."/>
            <person name="Hadjithomas M."/>
            <person name="Karamycheva S."/>
            <person name="Brunk B."/>
            <person name="Roos D."/>
            <person name="Caler E."/>
            <person name="Lorenzi H."/>
        </authorList>
    </citation>
    <scope>NUCLEOTIDE SEQUENCE</scope>
</reference>
<feature type="domain" description="CNNM transmembrane" evidence="5">
    <location>
        <begin position="1"/>
        <end position="178"/>
    </location>
</feature>
<keyword evidence="1" id="KW-0677">Repeat</keyword>
<dbReference type="OMA" id="CIDSHET"/>
<keyword evidence="2 4" id="KW-1133">Transmembrane helix</keyword>
<dbReference type="InterPro" id="IPR046342">
    <property type="entry name" value="CBS_dom_sf"/>
</dbReference>
<dbReference type="VEuPathDB" id="CryptoDB:GNI_105910"/>
<dbReference type="PROSITE" id="PS51846">
    <property type="entry name" value="CNNM"/>
    <property type="match status" value="1"/>
</dbReference>
<protein>
    <submittedName>
        <fullName evidence="6">Transmembrane protein</fullName>
    </submittedName>
</protein>
<comment type="caution">
    <text evidence="6">The sequence shown here is derived from an EMBL/GenBank/DDBJ whole genome shotgun (WGS) entry which is preliminary data.</text>
</comment>
<dbReference type="InterPro" id="IPR045095">
    <property type="entry name" value="ACDP"/>
</dbReference>
<keyword evidence="2 4" id="KW-0472">Membrane</keyword>
<dbReference type="Proteomes" id="UP000019763">
    <property type="component" value="Unassembled WGS sequence"/>
</dbReference>
<evidence type="ECO:0000259" key="5">
    <source>
        <dbReference type="PROSITE" id="PS51846"/>
    </source>
</evidence>
<evidence type="ECO:0000313" key="7">
    <source>
        <dbReference type="Proteomes" id="UP000019763"/>
    </source>
</evidence>
<feature type="transmembrane region" description="Helical" evidence="4">
    <location>
        <begin position="120"/>
        <end position="143"/>
    </location>
</feature>
<dbReference type="GO" id="GO:0030026">
    <property type="term" value="P:intracellular manganese ion homeostasis"/>
    <property type="evidence" value="ECO:0007669"/>
    <property type="project" value="TreeGrafter"/>
</dbReference>
<evidence type="ECO:0000256" key="1">
    <source>
        <dbReference type="ARBA" id="ARBA00022737"/>
    </source>
</evidence>
<organism evidence="6 7">
    <name type="scientific">Gregarina niphandrodes</name>
    <name type="common">Septate eugregarine</name>
    <dbReference type="NCBI Taxonomy" id="110365"/>
    <lineage>
        <taxon>Eukaryota</taxon>
        <taxon>Sar</taxon>
        <taxon>Alveolata</taxon>
        <taxon>Apicomplexa</taxon>
        <taxon>Conoidasida</taxon>
        <taxon>Gregarinasina</taxon>
        <taxon>Eugregarinorida</taxon>
        <taxon>Gregarinidae</taxon>
        <taxon>Gregarina</taxon>
    </lineage>
</organism>
<dbReference type="SUPFAM" id="SSF54631">
    <property type="entry name" value="CBS-domain pair"/>
    <property type="match status" value="1"/>
</dbReference>
<dbReference type="GO" id="GO:0010960">
    <property type="term" value="P:magnesium ion homeostasis"/>
    <property type="evidence" value="ECO:0007669"/>
    <property type="project" value="InterPro"/>
</dbReference>
<feature type="compositionally biased region" description="Basic and acidic residues" evidence="3">
    <location>
        <begin position="580"/>
        <end position="590"/>
    </location>
</feature>
<evidence type="ECO:0000256" key="3">
    <source>
        <dbReference type="SAM" id="MobiDB-lite"/>
    </source>
</evidence>
<dbReference type="AlphaFoldDB" id="A0A023B3Y0"/>
<keyword evidence="2 4" id="KW-0812">Transmembrane</keyword>
<dbReference type="Gene3D" id="3.10.580.10">
    <property type="entry name" value="CBS-domain"/>
    <property type="match status" value="1"/>
</dbReference>
<evidence type="ECO:0000256" key="2">
    <source>
        <dbReference type="PROSITE-ProRule" id="PRU01193"/>
    </source>
</evidence>
<dbReference type="Pfam" id="PF01595">
    <property type="entry name" value="CNNM"/>
    <property type="match status" value="1"/>
</dbReference>
<accession>A0A023B3Y0</accession>
<dbReference type="PANTHER" id="PTHR12064:SF97">
    <property type="entry name" value="METAL TRANSPORTER CNNM-5"/>
    <property type="match status" value="1"/>
</dbReference>
<feature type="region of interest" description="Disordered" evidence="3">
    <location>
        <begin position="552"/>
        <end position="590"/>
    </location>
</feature>
<dbReference type="eggNOG" id="KOG2118">
    <property type="taxonomic scope" value="Eukaryota"/>
</dbReference>
<evidence type="ECO:0000313" key="6">
    <source>
        <dbReference type="EMBL" id="EZG56066.1"/>
    </source>
</evidence>
<dbReference type="GO" id="GO:0005737">
    <property type="term" value="C:cytoplasm"/>
    <property type="evidence" value="ECO:0007669"/>
    <property type="project" value="TreeGrafter"/>
</dbReference>
<gene>
    <name evidence="6" type="ORF">GNI_105910</name>
</gene>
<feature type="transmembrane region" description="Helical" evidence="4">
    <location>
        <begin position="62"/>
        <end position="83"/>
    </location>
</feature>
<dbReference type="OrthoDB" id="5353557at2759"/>
<proteinExistence type="predicted"/>
<dbReference type="RefSeq" id="XP_011131355.1">
    <property type="nucleotide sequence ID" value="XM_011133053.1"/>
</dbReference>
<dbReference type="EMBL" id="AFNH02000789">
    <property type="protein sequence ID" value="EZG56066.1"/>
    <property type="molecule type" value="Genomic_DNA"/>
</dbReference>
<evidence type="ECO:0000256" key="4">
    <source>
        <dbReference type="SAM" id="Phobius"/>
    </source>
</evidence>
<name>A0A023B3Y0_GRENI</name>
<dbReference type="GeneID" id="22913775"/>
<dbReference type="PANTHER" id="PTHR12064">
    <property type="entry name" value="METAL TRANSPORTER CNNM"/>
    <property type="match status" value="1"/>
</dbReference>
<sequence>MWTQAWDLMISCVLVLISGFVSGMTVGMLSIDSVQLKVLQDQGTLEERRKAMKLAQILSNHHLILVTLLLANSIALEALPIFLNKCVSEVVAVAMSVTLILLFGEIIPQAACTGKHQMKIVMSSLPVVQLLISTLWVLAYPIARLLDFLVGESEGQPLYARSHLKALIRLHQKNSHSEECSVRHHSVNSNGGSALCADEVVVIEGALDLASKCAQQVMVPIDDVFMLEETQPLTVALRQDLLARGHSRVPVYRTHKWNVKGLLYVKSLICIDSHETPQVGHLVKCTKAPIFCHPQTSLYDLLNEFQRGRHMAFVTQNPLWHIHNWGRETNEDIDASAAEDDRALVGITTIEDIIEELIQEEIYDEFDNYASSYNNELLSPASPAPVCKAGRLPTIASGTFVSSGGSPLAGAIPDKPLTGGSLTGGSRTALVQSGTAALVGSTTAAGPVKVTIQRKSFTGLDDLNERLLETSRGDARPPQSVGANPSGGVVVVNNLKNLKTIIGLNQAKRKRQDLGESGVVGVDGNVPAVPPAAVPAIGNAVLMMGVPRPPFGPTELRPATATSHQPTTPAAEPGLEPATDADRVTVDVRD</sequence>
<feature type="transmembrane region" description="Helical" evidence="4">
    <location>
        <begin position="89"/>
        <end position="108"/>
    </location>
</feature>
<dbReference type="GO" id="GO:0016020">
    <property type="term" value="C:membrane"/>
    <property type="evidence" value="ECO:0007669"/>
    <property type="project" value="UniProtKB-UniRule"/>
</dbReference>
<dbReference type="InterPro" id="IPR002550">
    <property type="entry name" value="CNNM"/>
</dbReference>
<feature type="transmembrane region" description="Helical" evidence="4">
    <location>
        <begin position="6"/>
        <end position="29"/>
    </location>
</feature>